<sequence length="38" mass="4297">MAKYADACVVFWDGKSRGTKHMIDLAEKEGIILKKVMI</sequence>
<proteinExistence type="predicted"/>
<name>A0AAE9K6P4_9CAUD</name>
<organism evidence="1 2">
    <name type="scientific">Bacillus phage FADO</name>
    <dbReference type="NCBI Taxonomy" id="2917160"/>
    <lineage>
        <taxon>Viruses</taxon>
        <taxon>Duplodnaviria</taxon>
        <taxon>Heunggongvirae</taxon>
        <taxon>Uroviricota</taxon>
        <taxon>Caudoviricetes</taxon>
        <taxon>Heleneionescovirinae</taxon>
        <taxon>Zhangjivirus</taxon>
        <taxon>Zhangjivirus fado</taxon>
    </lineage>
</organism>
<dbReference type="Proteomes" id="UP000831021">
    <property type="component" value="Segment"/>
</dbReference>
<accession>A0AAE9K6P4</accession>
<keyword evidence="2" id="KW-1185">Reference proteome</keyword>
<evidence type="ECO:0000313" key="2">
    <source>
        <dbReference type="Proteomes" id="UP000831021"/>
    </source>
</evidence>
<dbReference type="EMBL" id="OM236516">
    <property type="protein sequence ID" value="UNY48937.1"/>
    <property type="molecule type" value="Genomic_DNA"/>
</dbReference>
<protein>
    <submittedName>
        <fullName evidence="1">Uncharacterized protein</fullName>
    </submittedName>
</protein>
<reference evidence="1 2" key="1">
    <citation type="submission" date="2022-01" db="EMBL/GenBank/DDBJ databases">
        <authorList>
            <person name="Stokar-Avihail A."/>
        </authorList>
    </citation>
    <scope>NUCLEOTIDE SEQUENCE [LARGE SCALE GENOMIC DNA]</scope>
</reference>
<gene>
    <name evidence="1" type="ORF">fado_222</name>
</gene>
<evidence type="ECO:0000313" key="1">
    <source>
        <dbReference type="EMBL" id="UNY48937.1"/>
    </source>
</evidence>